<proteinExistence type="predicted"/>
<accession>A0ABP8JJM3</accession>
<feature type="region of interest" description="Disordered" evidence="1">
    <location>
        <begin position="1"/>
        <end position="23"/>
    </location>
</feature>
<evidence type="ECO:0000313" key="3">
    <source>
        <dbReference type="Proteomes" id="UP001500454"/>
    </source>
</evidence>
<name>A0ABP8JJM3_9BACT</name>
<evidence type="ECO:0000256" key="1">
    <source>
        <dbReference type="SAM" id="MobiDB-lite"/>
    </source>
</evidence>
<gene>
    <name evidence="2" type="ORF">GCM10023186_41780</name>
</gene>
<feature type="compositionally biased region" description="Basic and acidic residues" evidence="1">
    <location>
        <begin position="1"/>
        <end position="10"/>
    </location>
</feature>
<dbReference type="Proteomes" id="UP001500454">
    <property type="component" value="Unassembled WGS sequence"/>
</dbReference>
<protein>
    <recommendedName>
        <fullName evidence="4">Type VI secretion system contractile sheath small subunit</fullName>
    </recommendedName>
</protein>
<reference evidence="3" key="1">
    <citation type="journal article" date="2019" name="Int. J. Syst. Evol. Microbiol.">
        <title>The Global Catalogue of Microorganisms (GCM) 10K type strain sequencing project: providing services to taxonomists for standard genome sequencing and annotation.</title>
        <authorList>
            <consortium name="The Broad Institute Genomics Platform"/>
            <consortium name="The Broad Institute Genome Sequencing Center for Infectious Disease"/>
            <person name="Wu L."/>
            <person name="Ma J."/>
        </authorList>
    </citation>
    <scope>NUCLEOTIDE SEQUENCE [LARGE SCALE GENOMIC DNA]</scope>
    <source>
        <strain evidence="3">JCM 17924</strain>
    </source>
</reference>
<comment type="caution">
    <text evidence="2">The sequence shown here is derived from an EMBL/GenBank/DDBJ whole genome shotgun (WGS) entry which is preliminary data.</text>
</comment>
<evidence type="ECO:0008006" key="4">
    <source>
        <dbReference type="Google" id="ProtNLM"/>
    </source>
</evidence>
<keyword evidence="3" id="KW-1185">Reference proteome</keyword>
<dbReference type="EMBL" id="BAABHA010000015">
    <property type="protein sequence ID" value="GAA4391902.1"/>
    <property type="molecule type" value="Genomic_DNA"/>
</dbReference>
<organism evidence="2 3">
    <name type="scientific">Hymenobacter koreensis</name>
    <dbReference type="NCBI Taxonomy" id="1084523"/>
    <lineage>
        <taxon>Bacteria</taxon>
        <taxon>Pseudomonadati</taxon>
        <taxon>Bacteroidota</taxon>
        <taxon>Cytophagia</taxon>
        <taxon>Cytophagales</taxon>
        <taxon>Hymenobacteraceae</taxon>
        <taxon>Hymenobacter</taxon>
    </lineage>
</organism>
<evidence type="ECO:0000313" key="2">
    <source>
        <dbReference type="EMBL" id="GAA4391902.1"/>
    </source>
</evidence>
<sequence length="83" mass="9024">MADKKDKTPKAETPAAKAVEAPKPKRLRLDLDLSNVRVIDQSYGGGGEKRVDVVIPVPTGDEEGSGLEGLILRDIPARFLREE</sequence>
<dbReference type="RefSeq" id="WP_345227404.1">
    <property type="nucleotide sequence ID" value="NZ_BAABHA010000015.1"/>
</dbReference>